<dbReference type="HOGENOM" id="CLU_687976_0_0_9"/>
<reference evidence="3 4" key="1">
    <citation type="submission" date="2009-04" db="EMBL/GenBank/DDBJ databases">
        <authorList>
            <person name="Qin X."/>
            <person name="Bachman B."/>
            <person name="Battles P."/>
            <person name="Bell A."/>
            <person name="Bess C."/>
            <person name="Bickham C."/>
            <person name="Chaboub L."/>
            <person name="Chen D."/>
            <person name="Coyle M."/>
            <person name="Deiros D.R."/>
            <person name="Dinh H."/>
            <person name="Forbes L."/>
            <person name="Fowler G."/>
            <person name="Francisco L."/>
            <person name="Fu Q."/>
            <person name="Gubbala S."/>
            <person name="Hale W."/>
            <person name="Han Y."/>
            <person name="Hemphill L."/>
            <person name="Highlander S.K."/>
            <person name="Hirani K."/>
            <person name="Hogues M."/>
            <person name="Jackson L."/>
            <person name="Jakkamsetti A."/>
            <person name="Javaid M."/>
            <person name="Jiang H."/>
            <person name="Korchina V."/>
            <person name="Kovar C."/>
            <person name="Lara F."/>
            <person name="Lee S."/>
            <person name="Mata R."/>
            <person name="Mathew T."/>
            <person name="Moen C."/>
            <person name="Morales K."/>
            <person name="Munidasa M."/>
            <person name="Nazareth L."/>
            <person name="Ngo R."/>
            <person name="Nguyen L."/>
            <person name="Okwuonu G."/>
            <person name="Ongeri F."/>
            <person name="Patil S."/>
            <person name="Petrosino J."/>
            <person name="Pham C."/>
            <person name="Pham P."/>
            <person name="Pu L.-L."/>
            <person name="Puazo M."/>
            <person name="Raj R."/>
            <person name="Reid J."/>
            <person name="Rouhana J."/>
            <person name="Saada N."/>
            <person name="Shang Y."/>
            <person name="Simmons D."/>
            <person name="Thornton R."/>
            <person name="Warren J."/>
            <person name="Weissenberger G."/>
            <person name="Zhang J."/>
            <person name="Zhang L."/>
            <person name="Zhou C."/>
            <person name="Zhu D."/>
            <person name="Muzny D."/>
            <person name="Worley K."/>
            <person name="Gibbs R."/>
        </authorList>
    </citation>
    <scope>NUCLEOTIDE SEQUENCE [LARGE SCALE GENOMIC DNA]</scope>
    <source>
        <strain evidence="3 4">F0268</strain>
    </source>
</reference>
<keyword evidence="1" id="KW-0175">Coiled coil</keyword>
<feature type="coiled-coil region" evidence="1">
    <location>
        <begin position="36"/>
        <end position="117"/>
    </location>
</feature>
<keyword evidence="2" id="KW-1133">Transmembrane helix</keyword>
<comment type="caution">
    <text evidence="3">The sequence shown here is derived from an EMBL/GenBank/DDBJ whole genome shotgun (WGS) entry which is preliminary data.</text>
</comment>
<feature type="coiled-coil region" evidence="1">
    <location>
        <begin position="234"/>
        <end position="286"/>
    </location>
</feature>
<feature type="transmembrane region" description="Helical" evidence="2">
    <location>
        <begin position="171"/>
        <end position="192"/>
    </location>
</feature>
<gene>
    <name evidence="3" type="ORF">HMPREF6123_0985</name>
</gene>
<keyword evidence="2" id="KW-0812">Transmembrane</keyword>
<dbReference type="InParanoid" id="C2KWW6"/>
<evidence type="ECO:0000313" key="3">
    <source>
        <dbReference type="EMBL" id="EEJ51747.1"/>
    </source>
</evidence>
<organism evidence="3 4">
    <name type="scientific">Oribacterium sinus F0268</name>
    <dbReference type="NCBI Taxonomy" id="585501"/>
    <lineage>
        <taxon>Bacteria</taxon>
        <taxon>Bacillati</taxon>
        <taxon>Bacillota</taxon>
        <taxon>Clostridia</taxon>
        <taxon>Lachnospirales</taxon>
        <taxon>Lachnospiraceae</taxon>
        <taxon>Oribacterium</taxon>
    </lineage>
</organism>
<keyword evidence="4" id="KW-1185">Reference proteome</keyword>
<feature type="non-terminal residue" evidence="3">
    <location>
        <position position="1"/>
    </location>
</feature>
<dbReference type="EMBL" id="ACKX01000092">
    <property type="protein sequence ID" value="EEJ51747.1"/>
    <property type="molecule type" value="Genomic_DNA"/>
</dbReference>
<dbReference type="AlphaFoldDB" id="C2KWW6"/>
<name>C2KWW6_9FIRM</name>
<evidence type="ECO:0000256" key="2">
    <source>
        <dbReference type="SAM" id="Phobius"/>
    </source>
</evidence>
<evidence type="ECO:0000313" key="4">
    <source>
        <dbReference type="Proteomes" id="UP000004121"/>
    </source>
</evidence>
<dbReference type="Gene3D" id="1.20.1170.10">
    <property type="match status" value="1"/>
</dbReference>
<evidence type="ECO:0000256" key="1">
    <source>
        <dbReference type="SAM" id="Coils"/>
    </source>
</evidence>
<sequence>LFCYKRMDKCWKIAKYFLLDQEANMGLEQENPVLFLEQAKEAVKQLEDCKLQAESALEREKQGKLDFEQETEALKQKIEKTIQERKKELESSYEQQLSQSDGKIKKVQEAREKAKNKGIKERVAEESAPLKQENVELKRQYHGICTREGAPLFCTTKLFAILYKPVSFSEVLGMIFLFLLFFGSIPISIYYFLMPHRILFLVGIYLLDILIFGGLYVFIGNRTVGKFRDVVNQGAEIRKKINRNKKQMKRLKKEINKDSNESHYHLEEFDDELSRLNQERNEVIAQKQNALHSFETVNQNIIRDEMENTEKERLTTLKEQWQQASQERNSLEGKAQELQISITQKFEQFIGKKHLNEEDLHRMIQFLQEGQCKSLTEAVLKLEAPEVEPVLAPAGESDSE</sequence>
<dbReference type="Proteomes" id="UP000004121">
    <property type="component" value="Unassembled WGS sequence"/>
</dbReference>
<feature type="transmembrane region" description="Helical" evidence="2">
    <location>
        <begin position="198"/>
        <end position="219"/>
    </location>
</feature>
<proteinExistence type="predicted"/>
<protein>
    <submittedName>
        <fullName evidence="3">Uncharacterized protein</fullName>
    </submittedName>
</protein>
<keyword evidence="2" id="KW-0472">Membrane</keyword>
<accession>C2KWW6</accession>
<dbReference type="eggNOG" id="ENOG502ZDMT">
    <property type="taxonomic scope" value="Bacteria"/>
</dbReference>